<name>A6UWD1_META3</name>
<gene>
    <name evidence="1" type="ordered locus">Maeo_1227</name>
</gene>
<keyword evidence="2" id="KW-1185">Reference proteome</keyword>
<sequence length="68" mass="8254">MTALERDKVREKARELKNALMEWKEACKKKGQWDNVLEQSYQNKITQCDKIEYLMDTVRDRENISKIY</sequence>
<dbReference type="KEGG" id="mae:Maeo_1227"/>
<dbReference type="GeneID" id="5327430"/>
<dbReference type="AlphaFoldDB" id="A6UWD1"/>
<dbReference type="HOGENOM" id="CLU_2784018_0_0_2"/>
<dbReference type="EMBL" id="CP000743">
    <property type="protein sequence ID" value="ABR56803.1"/>
    <property type="molecule type" value="Genomic_DNA"/>
</dbReference>
<dbReference type="STRING" id="419665.Maeo_1227"/>
<dbReference type="RefSeq" id="WP_011973935.1">
    <property type="nucleotide sequence ID" value="NC_009635.1"/>
</dbReference>
<evidence type="ECO:0000313" key="1">
    <source>
        <dbReference type="EMBL" id="ABR56803.1"/>
    </source>
</evidence>
<dbReference type="Proteomes" id="UP000001106">
    <property type="component" value="Chromosome"/>
</dbReference>
<protein>
    <submittedName>
        <fullName evidence="1">Uncharacterized protein</fullName>
    </submittedName>
</protein>
<proteinExistence type="predicted"/>
<reference evidence="1" key="1">
    <citation type="submission" date="2007-06" db="EMBL/GenBank/DDBJ databases">
        <title>Complete sequence of Methanococcus aeolicus Nankai-3.</title>
        <authorList>
            <consortium name="US DOE Joint Genome Institute"/>
            <person name="Copeland A."/>
            <person name="Lucas S."/>
            <person name="Lapidus A."/>
            <person name="Barry K."/>
            <person name="Glavina del Rio T."/>
            <person name="Dalin E."/>
            <person name="Tice H."/>
            <person name="Pitluck S."/>
            <person name="Chain P."/>
            <person name="Malfatti S."/>
            <person name="Shin M."/>
            <person name="Vergez L."/>
            <person name="Schmutz J."/>
            <person name="Larimer F."/>
            <person name="Land M."/>
            <person name="Hauser L."/>
            <person name="Kyrpides N."/>
            <person name="Lykidis A."/>
            <person name="Sieprawska-Lupa M."/>
            <person name="Whitman W.B."/>
            <person name="Richardson P."/>
        </authorList>
    </citation>
    <scope>NUCLEOTIDE SEQUENCE [LARGE SCALE GENOMIC DNA]</scope>
    <source>
        <strain evidence="1">Nankai-3</strain>
    </source>
</reference>
<evidence type="ECO:0000313" key="2">
    <source>
        <dbReference type="Proteomes" id="UP000001106"/>
    </source>
</evidence>
<organism evidence="1 2">
    <name type="scientific">Methanococcus aeolicus (strain ATCC BAA-1280 / DSM 17508 / OCM 812 / Nankai-3)</name>
    <dbReference type="NCBI Taxonomy" id="419665"/>
    <lineage>
        <taxon>Archaea</taxon>
        <taxon>Methanobacteriati</taxon>
        <taxon>Methanobacteriota</taxon>
        <taxon>Methanomada group</taxon>
        <taxon>Methanococci</taxon>
        <taxon>Methanococcales</taxon>
        <taxon>Methanococcaceae</taxon>
        <taxon>Methanococcus</taxon>
    </lineage>
</organism>
<accession>A6UWD1</accession>